<evidence type="ECO:0000313" key="4">
    <source>
        <dbReference type="Proteomes" id="UP000182737"/>
    </source>
</evidence>
<feature type="transmembrane region" description="Helical" evidence="2">
    <location>
        <begin position="6"/>
        <end position="26"/>
    </location>
</feature>
<organism evidence="3 4">
    <name type="scientific">Treponema bryantii</name>
    <dbReference type="NCBI Taxonomy" id="163"/>
    <lineage>
        <taxon>Bacteria</taxon>
        <taxon>Pseudomonadati</taxon>
        <taxon>Spirochaetota</taxon>
        <taxon>Spirochaetia</taxon>
        <taxon>Spirochaetales</taxon>
        <taxon>Treponemataceae</taxon>
        <taxon>Treponema</taxon>
    </lineage>
</organism>
<dbReference type="AlphaFoldDB" id="A0A1I3LTS0"/>
<dbReference type="RefSeq" id="WP_074932444.1">
    <property type="nucleotide sequence ID" value="NZ_FORI01000007.1"/>
</dbReference>
<keyword evidence="4" id="KW-1185">Reference proteome</keyword>
<name>A0A1I3LTS0_9SPIR</name>
<dbReference type="Proteomes" id="UP000182737">
    <property type="component" value="Unassembled WGS sequence"/>
</dbReference>
<feature type="compositionally biased region" description="Basic and acidic residues" evidence="1">
    <location>
        <begin position="52"/>
        <end position="72"/>
    </location>
</feature>
<accession>A0A1I3LTS0</accession>
<evidence type="ECO:0000256" key="1">
    <source>
        <dbReference type="SAM" id="MobiDB-lite"/>
    </source>
</evidence>
<keyword evidence="2" id="KW-0812">Transmembrane</keyword>
<keyword evidence="2" id="KW-0472">Membrane</keyword>
<protein>
    <submittedName>
        <fullName evidence="3">Uncharacterized protein</fullName>
    </submittedName>
</protein>
<dbReference type="EMBL" id="FORI01000007">
    <property type="protein sequence ID" value="SFI87915.1"/>
    <property type="molecule type" value="Genomic_DNA"/>
</dbReference>
<keyword evidence="2" id="KW-1133">Transmembrane helix</keyword>
<gene>
    <name evidence="3" type="ORF">SAMN04487775_107179</name>
</gene>
<dbReference type="OrthoDB" id="9966901at2"/>
<reference evidence="4" key="1">
    <citation type="submission" date="2016-10" db="EMBL/GenBank/DDBJ databases">
        <authorList>
            <person name="Varghese N."/>
            <person name="Submissions S."/>
        </authorList>
    </citation>
    <scope>NUCLEOTIDE SEQUENCE [LARGE SCALE GENOMIC DNA]</scope>
    <source>
        <strain evidence="4">XBD1002</strain>
    </source>
</reference>
<evidence type="ECO:0000313" key="3">
    <source>
        <dbReference type="EMBL" id="SFI87915.1"/>
    </source>
</evidence>
<sequence>MLKFLISVFVIFFVLPSVIFSIWAYFDDKKEAKNRKPPRPLTHAQMMALLEPDGKPAQRPSQKVERPAEKKQVEQPRLIIVKQSPHEVQTITLKREIYY</sequence>
<feature type="region of interest" description="Disordered" evidence="1">
    <location>
        <begin position="50"/>
        <end position="72"/>
    </location>
</feature>
<evidence type="ECO:0000256" key="2">
    <source>
        <dbReference type="SAM" id="Phobius"/>
    </source>
</evidence>
<proteinExistence type="predicted"/>